<evidence type="ECO:0000256" key="6">
    <source>
        <dbReference type="ARBA" id="ARBA00039017"/>
    </source>
</evidence>
<dbReference type="InterPro" id="IPR052347">
    <property type="entry name" value="Isochorismatase_Nicotinamidase"/>
</dbReference>
<dbReference type="EMBL" id="CP039381">
    <property type="protein sequence ID" value="QCT07692.1"/>
    <property type="molecule type" value="Genomic_DNA"/>
</dbReference>
<evidence type="ECO:0000256" key="7">
    <source>
        <dbReference type="ARBA" id="ARBA00043224"/>
    </source>
</evidence>
<dbReference type="InterPro" id="IPR000868">
    <property type="entry name" value="Isochorismatase-like_dom"/>
</dbReference>
<dbReference type="KEGG" id="ruj:E5Z56_10160"/>
<evidence type="ECO:0000256" key="2">
    <source>
        <dbReference type="ARBA" id="ARBA00022642"/>
    </source>
</evidence>
<sequence>MKKCLVVVDYQNDFVSGSLGFEKAKELDSKIANLIEKYHNNSDDVVFTLDTHYDDYMNTNEGKSLPVPHCIKGTNGHNLYGKVSQSVKETDLLFEKNTFGSDKLFEYLKNNRYSSIELVGVVTNICVISNAVIAKTAQPETEIIVNKSLVASNDDKLNDEALSVMSSFQIKITE</sequence>
<name>A0A4P8XY48_9FIRM</name>
<keyword evidence="3" id="KW-0479">Metal-binding</keyword>
<dbReference type="PANTHER" id="PTHR11080:SF2">
    <property type="entry name" value="LD05707P"/>
    <property type="match status" value="1"/>
</dbReference>
<evidence type="ECO:0000313" key="10">
    <source>
        <dbReference type="Proteomes" id="UP000301475"/>
    </source>
</evidence>
<proteinExistence type="inferred from homology"/>
<dbReference type="OrthoDB" id="9796485at2"/>
<dbReference type="Pfam" id="PF00857">
    <property type="entry name" value="Isochorismatase"/>
    <property type="match status" value="1"/>
</dbReference>
<gene>
    <name evidence="9" type="ORF">E5Z56_10160</name>
</gene>
<dbReference type="InterPro" id="IPR036380">
    <property type="entry name" value="Isochorismatase-like_sf"/>
</dbReference>
<keyword evidence="10" id="KW-1185">Reference proteome</keyword>
<dbReference type="Proteomes" id="UP000301475">
    <property type="component" value="Chromosome"/>
</dbReference>
<accession>A0A4P8XY48</accession>
<keyword evidence="2" id="KW-0662">Pyridine nucleotide biosynthesis</keyword>
<evidence type="ECO:0000256" key="3">
    <source>
        <dbReference type="ARBA" id="ARBA00022723"/>
    </source>
</evidence>
<evidence type="ECO:0000256" key="5">
    <source>
        <dbReference type="ARBA" id="ARBA00037900"/>
    </source>
</evidence>
<evidence type="ECO:0000256" key="4">
    <source>
        <dbReference type="ARBA" id="ARBA00022801"/>
    </source>
</evidence>
<dbReference type="GO" id="GO:0008936">
    <property type="term" value="F:nicotinamidase activity"/>
    <property type="evidence" value="ECO:0007669"/>
    <property type="project" value="UniProtKB-EC"/>
</dbReference>
<dbReference type="PANTHER" id="PTHR11080">
    <property type="entry name" value="PYRAZINAMIDASE/NICOTINAMIDASE"/>
    <property type="match status" value="1"/>
</dbReference>
<dbReference type="AlphaFoldDB" id="A0A4P8XY48"/>
<evidence type="ECO:0000259" key="8">
    <source>
        <dbReference type="Pfam" id="PF00857"/>
    </source>
</evidence>
<protein>
    <recommendedName>
        <fullName evidence="6">nicotinamidase</fullName>
        <ecNumber evidence="6">3.5.1.19</ecNumber>
    </recommendedName>
    <alternativeName>
        <fullName evidence="7">Nicotinamide deamidase</fullName>
    </alternativeName>
</protein>
<dbReference type="RefSeq" id="WP_138157685.1">
    <property type="nucleotide sequence ID" value="NZ_CP039381.1"/>
</dbReference>
<dbReference type="Gene3D" id="3.40.50.850">
    <property type="entry name" value="Isochorismatase-like"/>
    <property type="match status" value="1"/>
</dbReference>
<evidence type="ECO:0000256" key="1">
    <source>
        <dbReference type="ARBA" id="ARBA00006336"/>
    </source>
</evidence>
<dbReference type="GO" id="GO:0019363">
    <property type="term" value="P:pyridine nucleotide biosynthetic process"/>
    <property type="evidence" value="ECO:0007669"/>
    <property type="project" value="UniProtKB-KW"/>
</dbReference>
<dbReference type="SUPFAM" id="SSF52499">
    <property type="entry name" value="Isochorismatase-like hydrolases"/>
    <property type="match status" value="1"/>
</dbReference>
<feature type="domain" description="Isochorismatase-like" evidence="8">
    <location>
        <begin position="4"/>
        <end position="167"/>
    </location>
</feature>
<evidence type="ECO:0000313" key="9">
    <source>
        <dbReference type="EMBL" id="QCT07692.1"/>
    </source>
</evidence>
<dbReference type="EC" id="3.5.1.19" evidence="6"/>
<keyword evidence="4 9" id="KW-0378">Hydrolase</keyword>
<reference evidence="9 10" key="1">
    <citation type="submission" date="2019-04" db="EMBL/GenBank/DDBJ databases">
        <authorList>
            <person name="Embree M."/>
            <person name="Gaffney J.R."/>
        </authorList>
    </citation>
    <scope>NUCLEOTIDE SEQUENCE [LARGE SCALE GENOMIC DNA]</scope>
    <source>
        <strain evidence="9 10">JE7A12</strain>
    </source>
</reference>
<organism evidence="9 10">
    <name type="scientific">Ruminococcus bovis</name>
    <dbReference type="NCBI Taxonomy" id="2564099"/>
    <lineage>
        <taxon>Bacteria</taxon>
        <taxon>Bacillati</taxon>
        <taxon>Bacillota</taxon>
        <taxon>Clostridia</taxon>
        <taxon>Eubacteriales</taxon>
        <taxon>Oscillospiraceae</taxon>
        <taxon>Ruminococcus</taxon>
    </lineage>
</organism>
<comment type="pathway">
    <text evidence="5">Cofactor biosynthesis; nicotinate biosynthesis; nicotinate from nicotinamide: step 1/1.</text>
</comment>
<dbReference type="GO" id="GO:0046872">
    <property type="term" value="F:metal ion binding"/>
    <property type="evidence" value="ECO:0007669"/>
    <property type="project" value="UniProtKB-KW"/>
</dbReference>
<comment type="similarity">
    <text evidence="1">Belongs to the isochorismatase family.</text>
</comment>
<dbReference type="CDD" id="cd00431">
    <property type="entry name" value="cysteine_hydrolases"/>
    <property type="match status" value="1"/>
</dbReference>